<dbReference type="GO" id="GO:0005886">
    <property type="term" value="C:plasma membrane"/>
    <property type="evidence" value="ECO:0007669"/>
    <property type="project" value="TreeGrafter"/>
</dbReference>
<dbReference type="Proteomes" id="UP000070700">
    <property type="component" value="Unassembled WGS sequence"/>
</dbReference>
<dbReference type="SUPFAM" id="SSF103473">
    <property type="entry name" value="MFS general substrate transporter"/>
    <property type="match status" value="1"/>
</dbReference>
<dbReference type="InParanoid" id="A0A194XH32"/>
<gene>
    <name evidence="9" type="ORF">LY89DRAFT_773926</name>
</gene>
<dbReference type="PANTHER" id="PTHR23501:SF187">
    <property type="entry name" value="MAJOR FACILITATOR SUPERFAMILY (MFS) PROFILE DOMAIN-CONTAINING PROTEIN"/>
    <property type="match status" value="1"/>
</dbReference>
<dbReference type="OrthoDB" id="10021397at2759"/>
<dbReference type="GeneID" id="28831677"/>
<dbReference type="AlphaFoldDB" id="A0A194XH32"/>
<keyword evidence="3 7" id="KW-0812">Transmembrane</keyword>
<dbReference type="Gene3D" id="1.20.1250.20">
    <property type="entry name" value="MFS general substrate transporter like domains"/>
    <property type="match status" value="1"/>
</dbReference>
<evidence type="ECO:0000256" key="3">
    <source>
        <dbReference type="ARBA" id="ARBA00022692"/>
    </source>
</evidence>
<dbReference type="PANTHER" id="PTHR23501">
    <property type="entry name" value="MAJOR FACILITATOR SUPERFAMILY"/>
    <property type="match status" value="1"/>
</dbReference>
<evidence type="ECO:0000313" key="10">
    <source>
        <dbReference type="Proteomes" id="UP000070700"/>
    </source>
</evidence>
<dbReference type="RefSeq" id="XP_018073828.1">
    <property type="nucleotide sequence ID" value="XM_018221951.1"/>
</dbReference>
<feature type="transmembrane region" description="Helical" evidence="7">
    <location>
        <begin position="336"/>
        <end position="355"/>
    </location>
</feature>
<comment type="subcellular location">
    <subcellularLocation>
        <location evidence="1">Membrane</location>
        <topology evidence="1">Multi-pass membrane protein</topology>
    </subcellularLocation>
</comment>
<keyword evidence="4 7" id="KW-1133">Transmembrane helix</keyword>
<evidence type="ECO:0000256" key="4">
    <source>
        <dbReference type="ARBA" id="ARBA00022989"/>
    </source>
</evidence>
<dbReference type="InterPro" id="IPR011701">
    <property type="entry name" value="MFS"/>
</dbReference>
<evidence type="ECO:0000256" key="5">
    <source>
        <dbReference type="ARBA" id="ARBA00023136"/>
    </source>
</evidence>
<keyword evidence="6" id="KW-0325">Glycoprotein</keyword>
<evidence type="ECO:0000256" key="2">
    <source>
        <dbReference type="ARBA" id="ARBA00022448"/>
    </source>
</evidence>
<dbReference type="GO" id="GO:0022857">
    <property type="term" value="F:transmembrane transporter activity"/>
    <property type="evidence" value="ECO:0007669"/>
    <property type="project" value="InterPro"/>
</dbReference>
<feature type="transmembrane region" description="Helical" evidence="7">
    <location>
        <begin position="169"/>
        <end position="191"/>
    </location>
</feature>
<feature type="transmembrane region" description="Helical" evidence="7">
    <location>
        <begin position="239"/>
        <end position="258"/>
    </location>
</feature>
<feature type="transmembrane region" description="Helical" evidence="7">
    <location>
        <begin position="279"/>
        <end position="297"/>
    </location>
</feature>
<feature type="transmembrane region" description="Helical" evidence="7">
    <location>
        <begin position="212"/>
        <end position="233"/>
    </location>
</feature>
<reference evidence="9 10" key="1">
    <citation type="submission" date="2015-10" db="EMBL/GenBank/DDBJ databases">
        <title>Full genome of DAOMC 229536 Phialocephala scopiformis, a fungal endophyte of spruce producing the potent anti-insectan compound rugulosin.</title>
        <authorList>
            <consortium name="DOE Joint Genome Institute"/>
            <person name="Walker A.K."/>
            <person name="Frasz S.L."/>
            <person name="Seifert K.A."/>
            <person name="Miller J.D."/>
            <person name="Mondo S.J."/>
            <person name="Labutti K."/>
            <person name="Lipzen A."/>
            <person name="Dockter R."/>
            <person name="Kennedy M."/>
            <person name="Grigoriev I.V."/>
            <person name="Spatafora J.W."/>
        </authorList>
    </citation>
    <scope>NUCLEOTIDE SEQUENCE [LARGE SCALE GENOMIC DNA]</scope>
    <source>
        <strain evidence="9 10">CBS 120377</strain>
    </source>
</reference>
<evidence type="ECO:0000256" key="6">
    <source>
        <dbReference type="ARBA" id="ARBA00023180"/>
    </source>
</evidence>
<keyword evidence="5 7" id="KW-0472">Membrane</keyword>
<dbReference type="InterPro" id="IPR020846">
    <property type="entry name" value="MFS_dom"/>
</dbReference>
<dbReference type="PROSITE" id="PS50850">
    <property type="entry name" value="MFS"/>
    <property type="match status" value="1"/>
</dbReference>
<feature type="transmembrane region" description="Helical" evidence="7">
    <location>
        <begin position="25"/>
        <end position="50"/>
    </location>
</feature>
<feature type="transmembrane region" description="Helical" evidence="7">
    <location>
        <begin position="144"/>
        <end position="163"/>
    </location>
</feature>
<proteinExistence type="predicted"/>
<evidence type="ECO:0000256" key="7">
    <source>
        <dbReference type="SAM" id="Phobius"/>
    </source>
</evidence>
<feature type="transmembrane region" description="Helical" evidence="7">
    <location>
        <begin position="394"/>
        <end position="420"/>
    </location>
</feature>
<protein>
    <submittedName>
        <fullName evidence="9">MFS general substrate transporter</fullName>
    </submittedName>
</protein>
<evidence type="ECO:0000256" key="1">
    <source>
        <dbReference type="ARBA" id="ARBA00004141"/>
    </source>
</evidence>
<organism evidence="9 10">
    <name type="scientific">Mollisia scopiformis</name>
    <name type="common">Conifer needle endophyte fungus</name>
    <name type="synonym">Phialocephala scopiformis</name>
    <dbReference type="NCBI Taxonomy" id="149040"/>
    <lineage>
        <taxon>Eukaryota</taxon>
        <taxon>Fungi</taxon>
        <taxon>Dikarya</taxon>
        <taxon>Ascomycota</taxon>
        <taxon>Pezizomycotina</taxon>
        <taxon>Leotiomycetes</taxon>
        <taxon>Helotiales</taxon>
        <taxon>Mollisiaceae</taxon>
        <taxon>Mollisia</taxon>
    </lineage>
</organism>
<feature type="domain" description="Major facilitator superfamily (MFS) profile" evidence="8">
    <location>
        <begin position="28"/>
        <end position="498"/>
    </location>
</feature>
<evidence type="ECO:0000259" key="8">
    <source>
        <dbReference type="PROSITE" id="PS50850"/>
    </source>
</evidence>
<accession>A0A194XH32</accession>
<feature type="transmembrane region" description="Helical" evidence="7">
    <location>
        <begin position="361"/>
        <end position="382"/>
    </location>
</feature>
<name>A0A194XH32_MOLSC</name>
<dbReference type="Pfam" id="PF07690">
    <property type="entry name" value="MFS_1"/>
    <property type="match status" value="1"/>
</dbReference>
<dbReference type="KEGG" id="psco:LY89DRAFT_773926"/>
<feature type="transmembrane region" description="Helical" evidence="7">
    <location>
        <begin position="476"/>
        <end position="493"/>
    </location>
</feature>
<feature type="transmembrane region" description="Helical" evidence="7">
    <location>
        <begin position="115"/>
        <end position="132"/>
    </location>
</feature>
<keyword evidence="2" id="KW-0813">Transport</keyword>
<keyword evidence="10" id="KW-1185">Reference proteome</keyword>
<sequence length="532" mass="58185">MKASPIAPTLSSPTLVPNSSKTWRFYLILFSLSFICFVAALDGSIIATALPKIANELSATNNYVWIANSFLVAQTVIQPLCAQLCNIFGRRMPMLISISVFALGSGIAGRTVQGLGSGGIMMLVELIICDLVPLRERGKYLDMVLSSSAVAAILGPVVGGALSLANWRWIFYLNIPISGITLAVMSIFLRLRHEREPTWMRALSRVDWVGNIIFVASLCSLLIGLVFGGLVYAWSSWKVILPIVVGVLGWIGFHIYEWRPPAFCKEVSIPPRIFATRTSAAGFYIDFISSVLLQWALKGAFSLRAGIDFIPYEAFLIVTAAVAGWILSKFGHYRPLHLLGFCLSILGPGLNISLSSSTPKAVWVVFQMIDAIGRALLLPTVLPAIMASLPDSDVAVATGMYSFLRSFGFVWGITIPGIIFNSQFDRYLKNVSDATVRQQLGSGRAYQLVSSDYIRSLDPIVQQEVISVYRRALRPVWIGAVAFGFTGLITVFVEKHIALRTELDTEYGIEGEISGKDEEKLADKPEVRGGGK</sequence>
<dbReference type="EMBL" id="KQ947411">
    <property type="protein sequence ID" value="KUJ19473.1"/>
    <property type="molecule type" value="Genomic_DNA"/>
</dbReference>
<evidence type="ECO:0000313" key="9">
    <source>
        <dbReference type="EMBL" id="KUJ19473.1"/>
    </source>
</evidence>
<feature type="transmembrane region" description="Helical" evidence="7">
    <location>
        <begin position="62"/>
        <end position="80"/>
    </location>
</feature>
<feature type="transmembrane region" description="Helical" evidence="7">
    <location>
        <begin position="309"/>
        <end position="327"/>
    </location>
</feature>
<dbReference type="InterPro" id="IPR036259">
    <property type="entry name" value="MFS_trans_sf"/>
</dbReference>